<dbReference type="Proteomes" id="UP000077255">
    <property type="component" value="Chromosome"/>
</dbReference>
<evidence type="ECO:0000313" key="2">
    <source>
        <dbReference type="EMBL" id="AND67731.1"/>
    </source>
</evidence>
<dbReference type="STRING" id="445710.ATSB10_02770"/>
<feature type="signal peptide" evidence="1">
    <location>
        <begin position="1"/>
        <end position="18"/>
    </location>
</feature>
<evidence type="ECO:0008006" key="4">
    <source>
        <dbReference type="Google" id="ProtNLM"/>
    </source>
</evidence>
<evidence type="ECO:0000256" key="1">
    <source>
        <dbReference type="SAM" id="SignalP"/>
    </source>
</evidence>
<sequence length="128" mass="13575">MDTAMHMLYRLVALLAFAASALGCDHPHRSFTQRSTANGVDQLDSRVEITATGAHFDCRASRSGQCHYSLFAAGCDRADDCRIPALKTLTVAAGSERDVSHLPAVGQVCVRTDDAAVDARCRALAPGA</sequence>
<feature type="chain" id="PRO_5007817481" description="Lipoprotein" evidence="1">
    <location>
        <begin position="19"/>
        <end position="128"/>
    </location>
</feature>
<gene>
    <name evidence="2" type="ORF">ATSB10_02770</name>
</gene>
<accession>A0A160MWZ7</accession>
<proteinExistence type="predicted"/>
<reference evidence="2 3" key="1">
    <citation type="submission" date="2016-02" db="EMBL/GenBank/DDBJ databases">
        <title>Complete genome sequencing and analysis of ATSB10, Dyella thiooxydans isolated from rhizosphere soil of sunflower (Helianthus annuus L.).</title>
        <authorList>
            <person name="Lee Y."/>
            <person name="Hwangbo K."/>
            <person name="Chung H."/>
            <person name="Yoo J."/>
            <person name="Kim K.Y."/>
            <person name="Sa T.M."/>
            <person name="Um Y."/>
            <person name="Madhaiyan M."/>
        </authorList>
    </citation>
    <scope>NUCLEOTIDE SEQUENCE [LARGE SCALE GENOMIC DNA]</scope>
    <source>
        <strain evidence="2 3">ATSB10</strain>
    </source>
</reference>
<dbReference type="KEGG" id="dtx:ATSB10_02770"/>
<keyword evidence="1" id="KW-0732">Signal</keyword>
<dbReference type="EMBL" id="CP014841">
    <property type="protein sequence ID" value="AND67731.1"/>
    <property type="molecule type" value="Genomic_DNA"/>
</dbReference>
<keyword evidence="3" id="KW-1185">Reference proteome</keyword>
<dbReference type="PATRIC" id="fig|445710.3.peg.275"/>
<evidence type="ECO:0000313" key="3">
    <source>
        <dbReference type="Proteomes" id="UP000077255"/>
    </source>
</evidence>
<dbReference type="OrthoDB" id="6024770at2"/>
<name>A0A160MWZ7_9GAMM</name>
<organism evidence="2 3">
    <name type="scientific">Dyella thiooxydans</name>
    <dbReference type="NCBI Taxonomy" id="445710"/>
    <lineage>
        <taxon>Bacteria</taxon>
        <taxon>Pseudomonadati</taxon>
        <taxon>Pseudomonadota</taxon>
        <taxon>Gammaproteobacteria</taxon>
        <taxon>Lysobacterales</taxon>
        <taxon>Rhodanobacteraceae</taxon>
        <taxon>Dyella</taxon>
    </lineage>
</organism>
<dbReference type="AlphaFoldDB" id="A0A160MWZ7"/>
<dbReference type="RefSeq" id="WP_063670072.1">
    <property type="nucleotide sequence ID" value="NZ_CP014841.1"/>
</dbReference>
<protein>
    <recommendedName>
        <fullName evidence="4">Lipoprotein</fullName>
    </recommendedName>
</protein>